<keyword evidence="2" id="KW-1185">Reference proteome</keyword>
<reference evidence="1" key="1">
    <citation type="journal article" date="2021" name="Genome Biol. Evol.">
        <title>The assembled and annotated genome of the fairy-ring fungus Marasmius oreades.</title>
        <authorList>
            <person name="Hiltunen M."/>
            <person name="Ament-Velasquez S.L."/>
            <person name="Johannesson H."/>
        </authorList>
    </citation>
    <scope>NUCLEOTIDE SEQUENCE</scope>
    <source>
        <strain evidence="1">03SP1</strain>
    </source>
</reference>
<accession>A0A9P7UW40</accession>
<dbReference type="Proteomes" id="UP001049176">
    <property type="component" value="Chromosome 3"/>
</dbReference>
<sequence length="104" mass="12016">MYRESDAIGTTQLLPIAEIICLLPRAPRYHNAGVLVPSKYLDIFRASCLSTTHHRYDEPRVYYPQKPWRLKSITVILEMDERVSTALGCLQAMVEWVDTSFPFN</sequence>
<name>A0A9P7UW40_9AGAR</name>
<dbReference type="RefSeq" id="XP_043011004.1">
    <property type="nucleotide sequence ID" value="XM_043149920.1"/>
</dbReference>
<dbReference type="AlphaFoldDB" id="A0A9P7UW40"/>
<dbReference type="KEGG" id="more:E1B28_005362"/>
<gene>
    <name evidence="1" type="ORF">E1B28_005362</name>
</gene>
<protein>
    <submittedName>
        <fullName evidence="1">Uncharacterized protein</fullName>
    </submittedName>
</protein>
<evidence type="ECO:0000313" key="1">
    <source>
        <dbReference type="EMBL" id="KAG7094534.1"/>
    </source>
</evidence>
<evidence type="ECO:0000313" key="2">
    <source>
        <dbReference type="Proteomes" id="UP001049176"/>
    </source>
</evidence>
<dbReference type="EMBL" id="CM032183">
    <property type="protein sequence ID" value="KAG7094534.1"/>
    <property type="molecule type" value="Genomic_DNA"/>
</dbReference>
<organism evidence="1 2">
    <name type="scientific">Marasmius oreades</name>
    <name type="common">fairy-ring Marasmius</name>
    <dbReference type="NCBI Taxonomy" id="181124"/>
    <lineage>
        <taxon>Eukaryota</taxon>
        <taxon>Fungi</taxon>
        <taxon>Dikarya</taxon>
        <taxon>Basidiomycota</taxon>
        <taxon>Agaricomycotina</taxon>
        <taxon>Agaricomycetes</taxon>
        <taxon>Agaricomycetidae</taxon>
        <taxon>Agaricales</taxon>
        <taxon>Marasmiineae</taxon>
        <taxon>Marasmiaceae</taxon>
        <taxon>Marasmius</taxon>
    </lineage>
</organism>
<comment type="caution">
    <text evidence="1">The sequence shown here is derived from an EMBL/GenBank/DDBJ whole genome shotgun (WGS) entry which is preliminary data.</text>
</comment>
<dbReference type="GeneID" id="66074438"/>
<proteinExistence type="predicted"/>